<dbReference type="SMART" id="SM00530">
    <property type="entry name" value="HTH_XRE"/>
    <property type="match status" value="1"/>
</dbReference>
<dbReference type="Gene3D" id="1.10.260.40">
    <property type="entry name" value="lambda repressor-like DNA-binding domains"/>
    <property type="match status" value="1"/>
</dbReference>
<accession>A0ABD4Z145</accession>
<reference evidence="3 5" key="2">
    <citation type="submission" date="2022-09" db="EMBL/GenBank/DDBJ databases">
        <title>Intensive care unit water sources are persistently colonized with multi-drug resistant bacteria and are the site of extensive horizontal gene transfer of antibiotic resistance genes.</title>
        <authorList>
            <person name="Diorio-Toth L."/>
        </authorList>
    </citation>
    <scope>NUCLEOTIDE SEQUENCE [LARGE SCALE GENOMIC DNA]</scope>
    <source>
        <strain evidence="3 5">GD03967</strain>
    </source>
</reference>
<evidence type="ECO:0000313" key="4">
    <source>
        <dbReference type="Proteomes" id="UP000507140"/>
    </source>
</evidence>
<dbReference type="RefSeq" id="WP_152385275.1">
    <property type="nucleotide sequence ID" value="NZ_CADIKR010000001.1"/>
</dbReference>
<dbReference type="CDD" id="cd00093">
    <property type="entry name" value="HTH_XRE"/>
    <property type="match status" value="1"/>
</dbReference>
<reference evidence="2 4" key="1">
    <citation type="submission" date="2020-04" db="EMBL/GenBank/DDBJ databases">
        <authorList>
            <person name="De Canck E."/>
        </authorList>
    </citation>
    <scope>NUCLEOTIDE SEQUENCE [LARGE SCALE GENOMIC DNA]</scope>
    <source>
        <strain evidence="2 4">LMG 3415</strain>
    </source>
</reference>
<dbReference type="AlphaFoldDB" id="A0ABD4Z145"/>
<dbReference type="SUPFAM" id="SSF47413">
    <property type="entry name" value="lambda repressor-like DNA-binding domains"/>
    <property type="match status" value="1"/>
</dbReference>
<proteinExistence type="predicted"/>
<dbReference type="Proteomes" id="UP001158644">
    <property type="component" value="Unassembled WGS sequence"/>
</dbReference>
<evidence type="ECO:0000259" key="1">
    <source>
        <dbReference type="PROSITE" id="PS50943"/>
    </source>
</evidence>
<evidence type="ECO:0000313" key="2">
    <source>
        <dbReference type="EMBL" id="CAB3840891.1"/>
    </source>
</evidence>
<gene>
    <name evidence="2" type="ORF">LMG3415_01440</name>
    <name evidence="3" type="ORF">N5C72_23810</name>
</gene>
<dbReference type="Pfam" id="PF01381">
    <property type="entry name" value="HTH_3"/>
    <property type="match status" value="1"/>
</dbReference>
<dbReference type="Proteomes" id="UP000507140">
    <property type="component" value="Unassembled WGS sequence"/>
</dbReference>
<dbReference type="PROSITE" id="PS50943">
    <property type="entry name" value="HTH_CROC1"/>
    <property type="match status" value="1"/>
</dbReference>
<organism evidence="3 5">
    <name type="scientific">Achromobacter mucicolens</name>
    <dbReference type="NCBI Taxonomy" id="1389922"/>
    <lineage>
        <taxon>Bacteria</taxon>
        <taxon>Pseudomonadati</taxon>
        <taxon>Pseudomonadota</taxon>
        <taxon>Betaproteobacteria</taxon>
        <taxon>Burkholderiales</taxon>
        <taxon>Alcaligenaceae</taxon>
        <taxon>Achromobacter</taxon>
    </lineage>
</organism>
<protein>
    <submittedName>
        <fullName evidence="3">Helix-turn-helix transcriptional regulator</fullName>
    </submittedName>
</protein>
<comment type="caution">
    <text evidence="3">The sequence shown here is derived from an EMBL/GenBank/DDBJ whole genome shotgun (WGS) entry which is preliminary data.</text>
</comment>
<dbReference type="EMBL" id="CADIKR010000001">
    <property type="protein sequence ID" value="CAB3840891.1"/>
    <property type="molecule type" value="Genomic_DNA"/>
</dbReference>
<evidence type="ECO:0000313" key="3">
    <source>
        <dbReference type="EMBL" id="MDH1181116.1"/>
    </source>
</evidence>
<dbReference type="InterPro" id="IPR001387">
    <property type="entry name" value="Cro/C1-type_HTH"/>
</dbReference>
<evidence type="ECO:0000313" key="5">
    <source>
        <dbReference type="Proteomes" id="UP001158644"/>
    </source>
</evidence>
<name>A0ABD4Z145_9BURK</name>
<sequence>MDLKAIGFRVKQRRKELVLTQEELAARTSVSQAAIAKIERGGATRHTAELARALGVSTSWLVYGVEDSSTSRDGYWPFKVARLQDFERLSPSKQNELDMRLADFIAGASETKRTA</sequence>
<dbReference type="InterPro" id="IPR010982">
    <property type="entry name" value="Lambda_DNA-bd_dom_sf"/>
</dbReference>
<feature type="domain" description="HTH cro/C1-type" evidence="1">
    <location>
        <begin position="10"/>
        <end position="61"/>
    </location>
</feature>
<keyword evidence="4" id="KW-1185">Reference proteome</keyword>
<dbReference type="EMBL" id="JAOBZK010000046">
    <property type="protein sequence ID" value="MDH1181116.1"/>
    <property type="molecule type" value="Genomic_DNA"/>
</dbReference>